<keyword evidence="4" id="KW-1185">Reference proteome</keyword>
<accession>A0A484NBZ9</accession>
<proteinExistence type="predicted"/>
<protein>
    <recommendedName>
        <fullName evidence="2">DUF7870 domain-containing protein</fullName>
    </recommendedName>
</protein>
<reference evidence="3 4" key="1">
    <citation type="submission" date="2018-04" db="EMBL/GenBank/DDBJ databases">
        <authorList>
            <person name="Vogel A."/>
        </authorList>
    </citation>
    <scope>NUCLEOTIDE SEQUENCE [LARGE SCALE GENOMIC DNA]</scope>
</reference>
<dbReference type="Pfam" id="PF25276">
    <property type="entry name" value="DUF7870"/>
    <property type="match status" value="1"/>
</dbReference>
<dbReference type="SUPFAM" id="SSF53335">
    <property type="entry name" value="S-adenosyl-L-methionine-dependent methyltransferases"/>
    <property type="match status" value="1"/>
</dbReference>
<dbReference type="EMBL" id="OOIL02006568">
    <property type="protein sequence ID" value="VFQ98097.1"/>
    <property type="molecule type" value="Genomic_DNA"/>
</dbReference>
<evidence type="ECO:0000256" key="1">
    <source>
        <dbReference type="SAM" id="Phobius"/>
    </source>
</evidence>
<evidence type="ECO:0000313" key="3">
    <source>
        <dbReference type="EMBL" id="VFQ98097.1"/>
    </source>
</evidence>
<dbReference type="PANTHER" id="PTHR47291">
    <property type="entry name" value="PEPTIDE UPSTREAM PROTEIN"/>
    <property type="match status" value="1"/>
</dbReference>
<keyword evidence="1" id="KW-0472">Membrane</keyword>
<dbReference type="PANTHER" id="PTHR47291:SF1">
    <property type="entry name" value="PEPTIDE UPSTREAM PROTEIN"/>
    <property type="match status" value="1"/>
</dbReference>
<sequence>MDLKAFKWQVLRGSLMRRLLLKMLMFGAGVVIVSLVQLGHDVQFSDPWMPSTDNNGCGLNFSLSRSFFKLAYAFGVVSIPCRENRALAKNVFEELMVTSFLDSDVKSLCVGEGADEAVLALRELGFSDVSAVDRHPFFSLAKRRFVYELDYDDGAFDFVFSGDLGRVSVPALLVLEIERVLRPGGSGAVLLGTHGFYSGNLVTHATPVSSFLKSSDVARVGAVGPFTLVLFKKRLEESDAMSLFERFKLPDRCPSVANNKPLIPFLEPLVNDDETNISYLPRYTNVSSRNKLVYINVGAGELVDTAITTMLNSSYPFPRQALDAYVIDHNAYALSLYVKTPGITFVYHPGLAGEEEMEQDINYTDEDLEDEEDEFDFVRWFNETVSGEEEPPFVVLMMNARPVELQILDELFRTGLICHVDELFLRCSDTTVWKPARCGDCVSLLKSLRNSGVFAHWF</sequence>
<dbReference type="InterPro" id="IPR029063">
    <property type="entry name" value="SAM-dependent_MTases_sf"/>
</dbReference>
<dbReference type="Proteomes" id="UP000595140">
    <property type="component" value="Unassembled WGS sequence"/>
</dbReference>
<dbReference type="OrthoDB" id="1076011at2759"/>
<dbReference type="AlphaFoldDB" id="A0A484NBZ9"/>
<keyword evidence="1" id="KW-0812">Transmembrane</keyword>
<name>A0A484NBZ9_9ASTE</name>
<evidence type="ECO:0000313" key="4">
    <source>
        <dbReference type="Proteomes" id="UP000595140"/>
    </source>
</evidence>
<gene>
    <name evidence="3" type="ORF">CCAM_LOCUS39873</name>
</gene>
<dbReference type="InterPro" id="IPR057192">
    <property type="entry name" value="DUF7870"/>
</dbReference>
<feature type="domain" description="DUF7870" evidence="2">
    <location>
        <begin position="364"/>
        <end position="456"/>
    </location>
</feature>
<feature type="transmembrane region" description="Helical" evidence="1">
    <location>
        <begin position="20"/>
        <end position="39"/>
    </location>
</feature>
<evidence type="ECO:0000259" key="2">
    <source>
        <dbReference type="Pfam" id="PF25276"/>
    </source>
</evidence>
<organism evidence="3 4">
    <name type="scientific">Cuscuta campestris</name>
    <dbReference type="NCBI Taxonomy" id="132261"/>
    <lineage>
        <taxon>Eukaryota</taxon>
        <taxon>Viridiplantae</taxon>
        <taxon>Streptophyta</taxon>
        <taxon>Embryophyta</taxon>
        <taxon>Tracheophyta</taxon>
        <taxon>Spermatophyta</taxon>
        <taxon>Magnoliopsida</taxon>
        <taxon>eudicotyledons</taxon>
        <taxon>Gunneridae</taxon>
        <taxon>Pentapetalae</taxon>
        <taxon>asterids</taxon>
        <taxon>lamiids</taxon>
        <taxon>Solanales</taxon>
        <taxon>Convolvulaceae</taxon>
        <taxon>Cuscuteae</taxon>
        <taxon>Cuscuta</taxon>
        <taxon>Cuscuta subgen. Grammica</taxon>
        <taxon>Cuscuta sect. Cleistogrammica</taxon>
    </lineage>
</organism>
<keyword evidence="1" id="KW-1133">Transmembrane helix</keyword>